<evidence type="ECO:0000259" key="1">
    <source>
        <dbReference type="Pfam" id="PF00089"/>
    </source>
</evidence>
<sequence length="64" mass="7443">MSKYALIMSKLIVEREVAEPREFPHMTAIRFENGKNEILWHCGGSLISNRMVLTTAHCTHNKDW</sequence>
<dbReference type="GO" id="GO:0004252">
    <property type="term" value="F:serine-type endopeptidase activity"/>
    <property type="evidence" value="ECO:0007669"/>
    <property type="project" value="InterPro"/>
</dbReference>
<organism evidence="3">
    <name type="scientific">Harpegnathos saltator</name>
    <name type="common">Jerdon's jumping ant</name>
    <dbReference type="NCBI Taxonomy" id="610380"/>
    <lineage>
        <taxon>Eukaryota</taxon>
        <taxon>Metazoa</taxon>
        <taxon>Ecdysozoa</taxon>
        <taxon>Arthropoda</taxon>
        <taxon>Hexapoda</taxon>
        <taxon>Insecta</taxon>
        <taxon>Pterygota</taxon>
        <taxon>Neoptera</taxon>
        <taxon>Endopterygota</taxon>
        <taxon>Hymenoptera</taxon>
        <taxon>Apocrita</taxon>
        <taxon>Aculeata</taxon>
        <taxon>Formicoidea</taxon>
        <taxon>Formicidae</taxon>
        <taxon>Ponerinae</taxon>
        <taxon>Ponerini</taxon>
        <taxon>Harpegnathos</taxon>
    </lineage>
</organism>
<dbReference type="EMBL" id="GL449872">
    <property type="protein sequence ID" value="EFN81873.1"/>
    <property type="molecule type" value="Genomic_DNA"/>
</dbReference>
<dbReference type="Gene3D" id="2.40.10.10">
    <property type="entry name" value="Trypsin-like serine proteases"/>
    <property type="match status" value="1"/>
</dbReference>
<dbReference type="Pfam" id="PF00089">
    <property type="entry name" value="Trypsin"/>
    <property type="match status" value="1"/>
</dbReference>
<reference evidence="2 3" key="1">
    <citation type="journal article" date="2010" name="Science">
        <title>Genomic comparison of the ants Camponotus floridanus and Harpegnathos saltator.</title>
        <authorList>
            <person name="Bonasio R."/>
            <person name="Zhang G."/>
            <person name="Ye C."/>
            <person name="Mutti N.S."/>
            <person name="Fang X."/>
            <person name="Qin N."/>
            <person name="Donahue G."/>
            <person name="Yang P."/>
            <person name="Li Q."/>
            <person name="Li C."/>
            <person name="Zhang P."/>
            <person name="Huang Z."/>
            <person name="Berger S.L."/>
            <person name="Reinberg D."/>
            <person name="Wang J."/>
            <person name="Liebig J."/>
        </authorList>
    </citation>
    <scope>NUCLEOTIDE SEQUENCE [LARGE SCALE GENOMIC DNA]</scope>
    <source>
        <strain evidence="2 3">R22 G/1</strain>
    </source>
</reference>
<dbReference type="AlphaFoldDB" id="E2BR06"/>
<evidence type="ECO:0000313" key="3">
    <source>
        <dbReference type="Proteomes" id="UP000008237"/>
    </source>
</evidence>
<proteinExistence type="predicted"/>
<keyword evidence="3" id="KW-1185">Reference proteome</keyword>
<dbReference type="SUPFAM" id="SSF50494">
    <property type="entry name" value="Trypsin-like serine proteases"/>
    <property type="match status" value="1"/>
</dbReference>
<dbReference type="InterPro" id="IPR001254">
    <property type="entry name" value="Trypsin_dom"/>
</dbReference>
<feature type="domain" description="Peptidase S1" evidence="1">
    <location>
        <begin position="12"/>
        <end position="61"/>
    </location>
</feature>
<accession>E2BR06</accession>
<dbReference type="GO" id="GO:0006508">
    <property type="term" value="P:proteolysis"/>
    <property type="evidence" value="ECO:0007669"/>
    <property type="project" value="InterPro"/>
</dbReference>
<evidence type="ECO:0000313" key="2">
    <source>
        <dbReference type="EMBL" id="EFN81873.1"/>
    </source>
</evidence>
<gene>
    <name evidence="2" type="ORF">EAI_06852</name>
</gene>
<dbReference type="Proteomes" id="UP000008237">
    <property type="component" value="Unassembled WGS sequence"/>
</dbReference>
<dbReference type="InterPro" id="IPR043504">
    <property type="entry name" value="Peptidase_S1_PA_chymotrypsin"/>
</dbReference>
<dbReference type="InterPro" id="IPR009003">
    <property type="entry name" value="Peptidase_S1_PA"/>
</dbReference>
<dbReference type="OrthoDB" id="6339452at2759"/>
<dbReference type="InParanoid" id="E2BR06"/>
<name>E2BR06_HARSA</name>
<protein>
    <recommendedName>
        <fullName evidence="1">Peptidase S1 domain-containing protein</fullName>
    </recommendedName>
</protein>